<reference evidence="3" key="1">
    <citation type="journal article" date="2019" name="Int. J. Syst. Evol. Microbiol.">
        <title>The Global Catalogue of Microorganisms (GCM) 10K type strain sequencing project: providing services to taxonomists for standard genome sequencing and annotation.</title>
        <authorList>
            <consortium name="The Broad Institute Genomics Platform"/>
            <consortium name="The Broad Institute Genome Sequencing Center for Infectious Disease"/>
            <person name="Wu L."/>
            <person name="Ma J."/>
        </authorList>
    </citation>
    <scope>NUCLEOTIDE SEQUENCE [LARGE SCALE GENOMIC DNA]</scope>
    <source>
        <strain evidence="3">CGMCC 1.18578</strain>
    </source>
</reference>
<comment type="caution">
    <text evidence="2">The sequence shown here is derived from an EMBL/GenBank/DDBJ whole genome shotgun (WGS) entry which is preliminary data.</text>
</comment>
<name>A0ABW0R2W5_9BACL</name>
<dbReference type="EMBL" id="JBHSNC010000047">
    <property type="protein sequence ID" value="MFC5530794.1"/>
    <property type="molecule type" value="Genomic_DNA"/>
</dbReference>
<dbReference type="Proteomes" id="UP001596108">
    <property type="component" value="Unassembled WGS sequence"/>
</dbReference>
<organism evidence="2 3">
    <name type="scientific">Cohnella yongneupensis</name>
    <dbReference type="NCBI Taxonomy" id="425006"/>
    <lineage>
        <taxon>Bacteria</taxon>
        <taxon>Bacillati</taxon>
        <taxon>Bacillota</taxon>
        <taxon>Bacilli</taxon>
        <taxon>Bacillales</taxon>
        <taxon>Paenibacillaceae</taxon>
        <taxon>Cohnella</taxon>
    </lineage>
</organism>
<sequence length="95" mass="10271">MIGTLTHWMEVALWIVLGAMAVDFLIGLIKSLTGGKISIEPILGYLKDIVGYVLPLLVLAAISALDSTGWIVLTGYYVGAFAVVVKYLMSIKEKL</sequence>
<keyword evidence="1" id="KW-1133">Transmembrane helix</keyword>
<feature type="transmembrane region" description="Helical" evidence="1">
    <location>
        <begin position="12"/>
        <end position="33"/>
    </location>
</feature>
<accession>A0ABW0R2W5</accession>
<evidence type="ECO:0000313" key="2">
    <source>
        <dbReference type="EMBL" id="MFC5530794.1"/>
    </source>
</evidence>
<keyword evidence="1" id="KW-0812">Transmembrane</keyword>
<gene>
    <name evidence="2" type="ORF">ACFPQ4_15295</name>
</gene>
<keyword evidence="1" id="KW-0472">Membrane</keyword>
<keyword evidence="3" id="KW-1185">Reference proteome</keyword>
<protein>
    <recommendedName>
        <fullName evidence="4">Holin</fullName>
    </recommendedName>
</protein>
<dbReference type="RefSeq" id="WP_378112737.1">
    <property type="nucleotide sequence ID" value="NZ_JBHSNC010000047.1"/>
</dbReference>
<evidence type="ECO:0008006" key="4">
    <source>
        <dbReference type="Google" id="ProtNLM"/>
    </source>
</evidence>
<proteinExistence type="predicted"/>
<evidence type="ECO:0000313" key="3">
    <source>
        <dbReference type="Proteomes" id="UP001596108"/>
    </source>
</evidence>
<evidence type="ECO:0000256" key="1">
    <source>
        <dbReference type="SAM" id="Phobius"/>
    </source>
</evidence>
<feature type="transmembrane region" description="Helical" evidence="1">
    <location>
        <begin position="70"/>
        <end position="89"/>
    </location>
</feature>
<feature type="transmembrane region" description="Helical" evidence="1">
    <location>
        <begin position="45"/>
        <end position="64"/>
    </location>
</feature>